<feature type="transmembrane region" description="Helical" evidence="7">
    <location>
        <begin position="232"/>
        <end position="251"/>
    </location>
</feature>
<sequence>MSESVSAHRERPTTRTTAPHASSVSPQTSETGKEGQLSTRRKLSPLEVSAISIGFMGPVMAMSLNGIGVSGLVGKGVPFTFVVSFIGTLLVAYAFIRLTRYVTHAGSVYALAGVTLGPRAGFFGGFALLGTYLFFAACIAGACAVFFEAMLSELGLHLPAGTWIVVPIIVAVFVALLNIRESAVTARTLLAIGFVGIIAMLILSVVIVTRVGSGSAPVTTGVDLSTLLPGSASLTAVMTASVFGFLSWAGFESGTSLAEETNDPKRTVPKALLLAVVIAGAIYTFVMFAQTIGYGTDATGIEKFSGAASTLTELSATYIGSWYAVLISVIAFFVAFASLLSSTAAASRLLFALARDGFGPTVFARTNARTGVPTIAVLSVVVLTVVLAAALAAIGATAVDVYYWYATIATLCMVVAYAMTSVGIIKYAITSGTRIPAWEVIVPVLGLAFLVWVYAVQIIGQEAPYTWFPWIAGAWCLFGLIIVIAQPRLADRIGERLTQEDLE</sequence>
<dbReference type="InterPro" id="IPR002293">
    <property type="entry name" value="AA/rel_permease1"/>
</dbReference>
<feature type="transmembrane region" description="Helical" evidence="7">
    <location>
        <begin position="437"/>
        <end position="455"/>
    </location>
</feature>
<dbReference type="InterPro" id="IPR050367">
    <property type="entry name" value="APC_superfamily"/>
</dbReference>
<feature type="transmembrane region" description="Helical" evidence="7">
    <location>
        <begin position="50"/>
        <end position="73"/>
    </location>
</feature>
<evidence type="ECO:0000256" key="2">
    <source>
        <dbReference type="ARBA" id="ARBA00022475"/>
    </source>
</evidence>
<feature type="transmembrane region" description="Helical" evidence="7">
    <location>
        <begin position="120"/>
        <end position="147"/>
    </location>
</feature>
<dbReference type="PANTHER" id="PTHR42770">
    <property type="entry name" value="AMINO ACID TRANSPORTER-RELATED"/>
    <property type="match status" value="1"/>
</dbReference>
<feature type="transmembrane region" description="Helical" evidence="7">
    <location>
        <begin position="402"/>
        <end position="425"/>
    </location>
</feature>
<keyword evidence="5 7" id="KW-0472">Membrane</keyword>
<feature type="transmembrane region" description="Helical" evidence="7">
    <location>
        <begin position="467"/>
        <end position="485"/>
    </location>
</feature>
<feature type="compositionally biased region" description="Polar residues" evidence="6">
    <location>
        <begin position="14"/>
        <end position="30"/>
    </location>
</feature>
<dbReference type="Proteomes" id="UP000568050">
    <property type="component" value="Unassembled WGS sequence"/>
</dbReference>
<comment type="subcellular location">
    <subcellularLocation>
        <location evidence="1">Cell membrane</location>
        <topology evidence="1">Multi-pass membrane protein</topology>
    </subcellularLocation>
</comment>
<dbReference type="Gene3D" id="1.20.1740.10">
    <property type="entry name" value="Amino acid/polyamine transporter I"/>
    <property type="match status" value="1"/>
</dbReference>
<feature type="compositionally biased region" description="Basic and acidic residues" evidence="6">
    <location>
        <begin position="1"/>
        <end position="13"/>
    </location>
</feature>
<reference evidence="8 9" key="1">
    <citation type="submission" date="2020-08" db="EMBL/GenBank/DDBJ databases">
        <title>Sequencing the genomes of 1000 actinobacteria strains.</title>
        <authorList>
            <person name="Klenk H.-P."/>
        </authorList>
    </citation>
    <scope>NUCLEOTIDE SEQUENCE [LARGE SCALE GENOMIC DNA]</scope>
    <source>
        <strain evidence="8 9">DSM 23040</strain>
    </source>
</reference>
<organism evidence="8 9">
    <name type="scientific">Helcobacillus massiliensis</name>
    <dbReference type="NCBI Taxonomy" id="521392"/>
    <lineage>
        <taxon>Bacteria</taxon>
        <taxon>Bacillati</taxon>
        <taxon>Actinomycetota</taxon>
        <taxon>Actinomycetes</taxon>
        <taxon>Micrococcales</taxon>
        <taxon>Dermabacteraceae</taxon>
        <taxon>Helcobacillus</taxon>
    </lineage>
</organism>
<evidence type="ECO:0000256" key="1">
    <source>
        <dbReference type="ARBA" id="ARBA00004651"/>
    </source>
</evidence>
<evidence type="ECO:0000256" key="4">
    <source>
        <dbReference type="ARBA" id="ARBA00022989"/>
    </source>
</evidence>
<keyword evidence="9" id="KW-1185">Reference proteome</keyword>
<name>A0A839QUB2_9MICO</name>
<accession>A0A839QUB2</accession>
<evidence type="ECO:0000313" key="9">
    <source>
        <dbReference type="Proteomes" id="UP000568050"/>
    </source>
</evidence>
<feature type="transmembrane region" description="Helical" evidence="7">
    <location>
        <begin position="372"/>
        <end position="396"/>
    </location>
</feature>
<evidence type="ECO:0000256" key="5">
    <source>
        <dbReference type="ARBA" id="ARBA00023136"/>
    </source>
</evidence>
<dbReference type="GO" id="GO:0022857">
    <property type="term" value="F:transmembrane transporter activity"/>
    <property type="evidence" value="ECO:0007669"/>
    <property type="project" value="InterPro"/>
</dbReference>
<dbReference type="EMBL" id="JACHWP010000004">
    <property type="protein sequence ID" value="MBB3023325.1"/>
    <property type="molecule type" value="Genomic_DNA"/>
</dbReference>
<gene>
    <name evidence="8" type="ORF">FHX50_001617</name>
</gene>
<comment type="caution">
    <text evidence="8">The sequence shown here is derived from an EMBL/GenBank/DDBJ whole genome shotgun (WGS) entry which is preliminary data.</text>
</comment>
<dbReference type="Pfam" id="PF13520">
    <property type="entry name" value="AA_permease_2"/>
    <property type="match status" value="1"/>
</dbReference>
<keyword evidence="4 7" id="KW-1133">Transmembrane helix</keyword>
<keyword evidence="2" id="KW-1003">Cell membrane</keyword>
<dbReference type="RefSeq" id="WP_183376426.1">
    <property type="nucleotide sequence ID" value="NZ_CBCSFZ010000025.1"/>
</dbReference>
<feature type="transmembrane region" description="Helical" evidence="7">
    <location>
        <begin position="322"/>
        <end position="351"/>
    </location>
</feature>
<feature type="transmembrane region" description="Helical" evidence="7">
    <location>
        <begin position="79"/>
        <end position="99"/>
    </location>
</feature>
<feature type="region of interest" description="Disordered" evidence="6">
    <location>
        <begin position="1"/>
        <end position="39"/>
    </location>
</feature>
<protein>
    <submittedName>
        <fullName evidence="8">Amino acid transporter</fullName>
    </submittedName>
</protein>
<feature type="transmembrane region" description="Helical" evidence="7">
    <location>
        <begin position="159"/>
        <end position="177"/>
    </location>
</feature>
<feature type="transmembrane region" description="Helical" evidence="7">
    <location>
        <begin position="271"/>
        <end position="292"/>
    </location>
</feature>
<dbReference type="GO" id="GO:0005886">
    <property type="term" value="C:plasma membrane"/>
    <property type="evidence" value="ECO:0007669"/>
    <property type="project" value="UniProtKB-SubCell"/>
</dbReference>
<dbReference type="AlphaFoldDB" id="A0A839QUB2"/>
<evidence type="ECO:0000256" key="3">
    <source>
        <dbReference type="ARBA" id="ARBA00022692"/>
    </source>
</evidence>
<dbReference type="PIRSF" id="PIRSF006060">
    <property type="entry name" value="AA_transporter"/>
    <property type="match status" value="1"/>
</dbReference>
<keyword evidence="3 7" id="KW-0812">Transmembrane</keyword>
<proteinExistence type="predicted"/>
<evidence type="ECO:0000256" key="6">
    <source>
        <dbReference type="SAM" id="MobiDB-lite"/>
    </source>
</evidence>
<dbReference type="PANTHER" id="PTHR42770:SF16">
    <property type="entry name" value="AMINO ACID PERMEASE"/>
    <property type="match status" value="1"/>
</dbReference>
<evidence type="ECO:0000256" key="7">
    <source>
        <dbReference type="SAM" id="Phobius"/>
    </source>
</evidence>
<evidence type="ECO:0000313" key="8">
    <source>
        <dbReference type="EMBL" id="MBB3023325.1"/>
    </source>
</evidence>
<feature type="transmembrane region" description="Helical" evidence="7">
    <location>
        <begin position="189"/>
        <end position="212"/>
    </location>
</feature>